<dbReference type="EMBL" id="SDPM01000011">
    <property type="protein sequence ID" value="RXZ85283.1"/>
    <property type="molecule type" value="Genomic_DNA"/>
</dbReference>
<dbReference type="InterPro" id="IPR000182">
    <property type="entry name" value="GNAT_dom"/>
</dbReference>
<keyword evidence="3" id="KW-0808">Transferase</keyword>
<feature type="domain" description="N-acetyltransferase" evidence="1">
    <location>
        <begin position="23"/>
        <end position="171"/>
    </location>
</feature>
<name>A0A4Q2M532_9MICO</name>
<dbReference type="Gene3D" id="3.40.630.30">
    <property type="match status" value="1"/>
</dbReference>
<evidence type="ECO:0000313" key="6">
    <source>
        <dbReference type="Proteomes" id="UP000581087"/>
    </source>
</evidence>
<comment type="caution">
    <text evidence="3">The sequence shown here is derived from an EMBL/GenBank/DDBJ whole genome shotgun (WGS) entry which is preliminary data.</text>
</comment>
<evidence type="ECO:0000313" key="3">
    <source>
        <dbReference type="EMBL" id="RXZ85283.1"/>
    </source>
</evidence>
<gene>
    <name evidence="2" type="ORF">BJ972_001502</name>
    <name evidence="4" type="ORF">ESP50_15785</name>
    <name evidence="3" type="ORF">ESP50_16380</name>
</gene>
<reference evidence="2 6" key="2">
    <citation type="submission" date="2020-07" db="EMBL/GenBank/DDBJ databases">
        <title>Sequencing the genomes of 1000 actinobacteria strains.</title>
        <authorList>
            <person name="Klenk H.-P."/>
        </authorList>
    </citation>
    <scope>NUCLEOTIDE SEQUENCE [LARGE SCALE GENOMIC DNA]</scope>
    <source>
        <strain evidence="2 6">DSM 23870</strain>
    </source>
</reference>
<dbReference type="OrthoDB" id="9797990at2"/>
<accession>A0A4Q2M532</accession>
<evidence type="ECO:0000259" key="1">
    <source>
        <dbReference type="PROSITE" id="PS51186"/>
    </source>
</evidence>
<dbReference type="GO" id="GO:0016747">
    <property type="term" value="F:acyltransferase activity, transferring groups other than amino-acyl groups"/>
    <property type="evidence" value="ECO:0007669"/>
    <property type="project" value="InterPro"/>
</dbReference>
<evidence type="ECO:0000313" key="2">
    <source>
        <dbReference type="EMBL" id="NYD66983.1"/>
    </source>
</evidence>
<proteinExistence type="predicted"/>
<evidence type="ECO:0000313" key="4">
    <source>
        <dbReference type="EMBL" id="RXZ85391.1"/>
    </source>
</evidence>
<keyword evidence="5" id="KW-1185">Reference proteome</keyword>
<dbReference type="Proteomes" id="UP000292686">
    <property type="component" value="Unassembled WGS sequence"/>
</dbReference>
<dbReference type="EMBL" id="SDPM01000010">
    <property type="protein sequence ID" value="RXZ85391.1"/>
    <property type="molecule type" value="Genomic_DNA"/>
</dbReference>
<dbReference type="RefSeq" id="WP_129176908.1">
    <property type="nucleotide sequence ID" value="NZ_JACCBI010000001.1"/>
</dbReference>
<dbReference type="PANTHER" id="PTHR41700">
    <property type="entry name" value="GCN5-RELATED N-ACETYLTRANSFERASE"/>
    <property type="match status" value="1"/>
</dbReference>
<protein>
    <submittedName>
        <fullName evidence="3">GNAT family N-acetyltransferase</fullName>
    </submittedName>
    <submittedName>
        <fullName evidence="2">Putative GNAT superfamily acetyltransferase</fullName>
    </submittedName>
</protein>
<dbReference type="PANTHER" id="PTHR41700:SF1">
    <property type="entry name" value="N-ACETYLTRANSFERASE DOMAIN-CONTAINING PROTEIN"/>
    <property type="match status" value="1"/>
</dbReference>
<dbReference type="PROSITE" id="PS51186">
    <property type="entry name" value="GNAT"/>
    <property type="match status" value="1"/>
</dbReference>
<sequence length="259" mass="28694">MSDERAVDDAFRLADEAASAAGIRIRPAAEADFPAVVALFERTWGPGRSPDRSMLQAMDYAGNTVLIALDESGPVGATLGFLGWDEGVHLHSHMNAVVPWRRSGGVGYALKLLQRALCLEQGVTEMRWTFDPLIRRNAHFNLVKLGADVVGFLPDFYGRLDDAISGGDRTDRFEVRWRLASPRTARSLARHALPEWAADEAFELAPDFETLRADDASEATRLRDASRTVFERTSAAGLRPEFDASGRYVFTRDDVDREP</sequence>
<reference evidence="3 5" key="1">
    <citation type="submission" date="2019-01" db="EMBL/GenBank/DDBJ databases">
        <title>Agromyces.</title>
        <authorList>
            <person name="Li J."/>
        </authorList>
    </citation>
    <scope>NUCLEOTIDE SEQUENCE [LARGE SCALE GENOMIC DNA]</scope>
    <source>
        <strain evidence="3 5">DSM 23870</strain>
    </source>
</reference>
<dbReference type="InterPro" id="IPR038764">
    <property type="entry name" value="GNAT_N_AcTrfase_prd"/>
</dbReference>
<evidence type="ECO:0000313" key="5">
    <source>
        <dbReference type="Proteomes" id="UP000292686"/>
    </source>
</evidence>
<dbReference type="SUPFAM" id="SSF55729">
    <property type="entry name" value="Acyl-CoA N-acyltransferases (Nat)"/>
    <property type="match status" value="1"/>
</dbReference>
<dbReference type="AlphaFoldDB" id="A0A4Q2M532"/>
<dbReference type="Proteomes" id="UP000581087">
    <property type="component" value="Unassembled WGS sequence"/>
</dbReference>
<organism evidence="3 5">
    <name type="scientific">Agromyces atrinae</name>
    <dbReference type="NCBI Taxonomy" id="592376"/>
    <lineage>
        <taxon>Bacteria</taxon>
        <taxon>Bacillati</taxon>
        <taxon>Actinomycetota</taxon>
        <taxon>Actinomycetes</taxon>
        <taxon>Micrococcales</taxon>
        <taxon>Microbacteriaceae</taxon>
        <taxon>Agromyces</taxon>
    </lineage>
</organism>
<dbReference type="InterPro" id="IPR016181">
    <property type="entry name" value="Acyl_CoA_acyltransferase"/>
</dbReference>
<dbReference type="EMBL" id="JACCBI010000001">
    <property type="protein sequence ID" value="NYD66983.1"/>
    <property type="molecule type" value="Genomic_DNA"/>
</dbReference>